<evidence type="ECO:0000256" key="1">
    <source>
        <dbReference type="SAM" id="MobiDB-lite"/>
    </source>
</evidence>
<proteinExistence type="predicted"/>
<evidence type="ECO:0000313" key="3">
    <source>
        <dbReference type="Proteomes" id="UP000266841"/>
    </source>
</evidence>
<dbReference type="SMART" id="SM00671">
    <property type="entry name" value="SEL1"/>
    <property type="match status" value="2"/>
</dbReference>
<dbReference type="Proteomes" id="UP000266841">
    <property type="component" value="Unassembled WGS sequence"/>
</dbReference>
<dbReference type="SUPFAM" id="SSF81901">
    <property type="entry name" value="HCP-like"/>
    <property type="match status" value="1"/>
</dbReference>
<organism evidence="2 3">
    <name type="scientific">Thalassiosira oceanica</name>
    <name type="common">Marine diatom</name>
    <dbReference type="NCBI Taxonomy" id="159749"/>
    <lineage>
        <taxon>Eukaryota</taxon>
        <taxon>Sar</taxon>
        <taxon>Stramenopiles</taxon>
        <taxon>Ochrophyta</taxon>
        <taxon>Bacillariophyta</taxon>
        <taxon>Coscinodiscophyceae</taxon>
        <taxon>Thalassiosirophycidae</taxon>
        <taxon>Thalassiosirales</taxon>
        <taxon>Thalassiosiraceae</taxon>
        <taxon>Thalassiosira</taxon>
    </lineage>
</organism>
<dbReference type="EMBL" id="AGNL01002953">
    <property type="protein sequence ID" value="EJK75397.1"/>
    <property type="molecule type" value="Genomic_DNA"/>
</dbReference>
<dbReference type="InterPro" id="IPR011990">
    <property type="entry name" value="TPR-like_helical_dom_sf"/>
</dbReference>
<dbReference type="OrthoDB" id="272077at2759"/>
<gene>
    <name evidence="2" type="ORF">THAOC_02877</name>
</gene>
<evidence type="ECO:0008006" key="4">
    <source>
        <dbReference type="Google" id="ProtNLM"/>
    </source>
</evidence>
<protein>
    <recommendedName>
        <fullName evidence="4">RING-type domain-containing protein</fullName>
    </recommendedName>
</protein>
<comment type="caution">
    <text evidence="2">The sequence shown here is derived from an EMBL/GenBank/DDBJ whole genome shotgun (WGS) entry which is preliminary data.</text>
</comment>
<evidence type="ECO:0000313" key="2">
    <source>
        <dbReference type="EMBL" id="EJK75397.1"/>
    </source>
</evidence>
<dbReference type="InterPro" id="IPR006597">
    <property type="entry name" value="Sel1-like"/>
</dbReference>
<accession>K0TQ43</accession>
<feature type="region of interest" description="Disordered" evidence="1">
    <location>
        <begin position="43"/>
        <end position="64"/>
    </location>
</feature>
<reference evidence="2 3" key="1">
    <citation type="journal article" date="2012" name="Genome Biol.">
        <title>Genome and low-iron response of an oceanic diatom adapted to chronic iron limitation.</title>
        <authorList>
            <person name="Lommer M."/>
            <person name="Specht M."/>
            <person name="Roy A.S."/>
            <person name="Kraemer L."/>
            <person name="Andreson R."/>
            <person name="Gutowska M.A."/>
            <person name="Wolf J."/>
            <person name="Bergner S.V."/>
            <person name="Schilhabel M.B."/>
            <person name="Klostermeier U.C."/>
            <person name="Beiko R.G."/>
            <person name="Rosenstiel P."/>
            <person name="Hippler M."/>
            <person name="Laroche J."/>
        </authorList>
    </citation>
    <scope>NUCLEOTIDE SEQUENCE [LARGE SCALE GENOMIC DNA]</scope>
    <source>
        <strain evidence="2 3">CCMP1005</strain>
    </source>
</reference>
<sequence length="307" mass="33130">MFVFGYAANVSDSGAAASISADGIPFAFDASLLPAVDGGDAAASGGAEATGDGEEAGDKIGSPLFGSRGEREGAIRLGQQHCPAAAMHCSAVHAAGPLSDAVTEEKLMDSGHELHESHICTLCYLPIELPAAQHSMLMHCCMKRVCYGCFLALHRREMEKTCAFCRTPTPDSDAAKLSLVQKRVDAKDPVATALLADAYYNGDYVLQQDISRAIELWTEAANLGHPQSRYGLGIHEFNSRDIELAVRHFMISTKMGDEYSLNAIKEMFMEGHATKAQYAEALKGYQNALEETKSPQREEANALLRRQ</sequence>
<name>K0TQ43_THAOC</name>
<dbReference type="AlphaFoldDB" id="K0TQ43"/>
<keyword evidence="3" id="KW-1185">Reference proteome</keyword>
<dbReference type="Gene3D" id="1.25.40.10">
    <property type="entry name" value="Tetratricopeptide repeat domain"/>
    <property type="match status" value="1"/>
</dbReference>